<evidence type="ECO:0000256" key="10">
    <source>
        <dbReference type="RuleBase" id="RU004019"/>
    </source>
</evidence>
<name>A0AAD1TMV7_PELCU</name>
<evidence type="ECO:0000256" key="4">
    <source>
        <dbReference type="ARBA" id="ARBA00023125"/>
    </source>
</evidence>
<dbReference type="InterPro" id="IPR000418">
    <property type="entry name" value="Ets_dom"/>
</dbReference>
<evidence type="ECO:0000256" key="7">
    <source>
        <dbReference type="ARBA" id="ARBA00055710"/>
    </source>
</evidence>
<comment type="function">
    <text evidence="7">Controls the development of red pulp macrophages required for red blood cells recycling and iron homeostasis. Transcription factor that binds to the PU-box, a purine-rich DNA sequence (5'-GAGGA[AT]-3') that can act as a lymphoid-specific enhancer. Regulates VCAM1 gene expression.</text>
</comment>
<dbReference type="PROSITE" id="PS00346">
    <property type="entry name" value="ETS_DOMAIN_2"/>
    <property type="match status" value="1"/>
</dbReference>
<accession>A0AAD1TMV7</accession>
<sequence>MENKTQFKALEANGLDDMFCLLSRYTPILHFVSAVSQSCCIIAVFLPPSMLVSIGSALHPSESNLNKHQDTTGEIHQCITTWLYYGTGLWGMMEIKSESNLSQINTPNIYGDCIYQSNQTTQDEHVMCIAHTKKVSHKNGRKKLRLFEYLLEALHNPDMMSCIQWVDEPNGVFQFVSKNKEKLAELWGKKKGNRKIMTYQKMARALRNYGRTGEIMKIRRKLTYQFSAIVLQRLSQEIHLGKHWQLLVCYWHSGVFFRDPEHRTTRKITQQCWYDAKRLFKKSVFKGGCVVFLQRSVLT</sequence>
<dbReference type="EMBL" id="CAKOES020000267">
    <property type="protein sequence ID" value="CAH2330128.1"/>
    <property type="molecule type" value="Genomic_DNA"/>
</dbReference>
<comment type="subcellular location">
    <subcellularLocation>
        <location evidence="1 10">Nucleus</location>
    </subcellularLocation>
</comment>
<evidence type="ECO:0000256" key="1">
    <source>
        <dbReference type="ARBA" id="ARBA00004123"/>
    </source>
</evidence>
<evidence type="ECO:0000256" key="3">
    <source>
        <dbReference type="ARBA" id="ARBA00023015"/>
    </source>
</evidence>
<dbReference type="FunFam" id="1.10.10.10:FF:000335">
    <property type="entry name" value="Spi-C transcription factor"/>
    <property type="match status" value="1"/>
</dbReference>
<feature type="domain" description="ETS" evidence="11">
    <location>
        <begin position="144"/>
        <end position="227"/>
    </location>
</feature>
<evidence type="ECO:0000259" key="11">
    <source>
        <dbReference type="PROSITE" id="PS50061"/>
    </source>
</evidence>
<organism evidence="12 13">
    <name type="scientific">Pelobates cultripes</name>
    <name type="common">Western spadefoot toad</name>
    <dbReference type="NCBI Taxonomy" id="61616"/>
    <lineage>
        <taxon>Eukaryota</taxon>
        <taxon>Metazoa</taxon>
        <taxon>Chordata</taxon>
        <taxon>Craniata</taxon>
        <taxon>Vertebrata</taxon>
        <taxon>Euteleostomi</taxon>
        <taxon>Amphibia</taxon>
        <taxon>Batrachia</taxon>
        <taxon>Anura</taxon>
        <taxon>Pelobatoidea</taxon>
        <taxon>Pelobatidae</taxon>
        <taxon>Pelobates</taxon>
    </lineage>
</organism>
<evidence type="ECO:0000256" key="5">
    <source>
        <dbReference type="ARBA" id="ARBA00023163"/>
    </source>
</evidence>
<evidence type="ECO:0000256" key="9">
    <source>
        <dbReference type="ARBA" id="ARBA00074964"/>
    </source>
</evidence>
<protein>
    <recommendedName>
        <fullName evidence="9">Transcription factor Spi-C</fullName>
    </recommendedName>
</protein>
<dbReference type="GO" id="GO:0030154">
    <property type="term" value="P:cell differentiation"/>
    <property type="evidence" value="ECO:0007669"/>
    <property type="project" value="TreeGrafter"/>
</dbReference>
<keyword evidence="5" id="KW-0804">Transcription</keyword>
<evidence type="ECO:0000256" key="8">
    <source>
        <dbReference type="ARBA" id="ARBA00063209"/>
    </source>
</evidence>
<keyword evidence="6 10" id="KW-0539">Nucleus</keyword>
<dbReference type="PANTHER" id="PTHR11849:SF17">
    <property type="entry name" value="TRANSCRIPTION FACTOR SPI-C"/>
    <property type="match status" value="1"/>
</dbReference>
<dbReference type="PRINTS" id="PR00454">
    <property type="entry name" value="ETSDOMAIN"/>
</dbReference>
<dbReference type="Gene3D" id="1.10.10.10">
    <property type="entry name" value="Winged helix-like DNA-binding domain superfamily/Winged helix DNA-binding domain"/>
    <property type="match status" value="1"/>
</dbReference>
<evidence type="ECO:0000256" key="2">
    <source>
        <dbReference type="ARBA" id="ARBA00005562"/>
    </source>
</evidence>
<dbReference type="Proteomes" id="UP001295444">
    <property type="component" value="Unassembled WGS sequence"/>
</dbReference>
<evidence type="ECO:0000313" key="13">
    <source>
        <dbReference type="Proteomes" id="UP001295444"/>
    </source>
</evidence>
<comment type="subunit">
    <text evidence="8">Binds DNA as a monomer.</text>
</comment>
<dbReference type="InterPro" id="IPR036388">
    <property type="entry name" value="WH-like_DNA-bd_sf"/>
</dbReference>
<dbReference type="AlphaFoldDB" id="A0AAD1TMV7"/>
<comment type="caution">
    <text evidence="12">The sequence shown here is derived from an EMBL/GenBank/DDBJ whole genome shotgun (WGS) entry which is preliminary data.</text>
</comment>
<feature type="non-terminal residue" evidence="12">
    <location>
        <position position="1"/>
    </location>
</feature>
<dbReference type="InterPro" id="IPR036390">
    <property type="entry name" value="WH_DNA-bd_sf"/>
</dbReference>
<comment type="similarity">
    <text evidence="2 10">Belongs to the ETS family.</text>
</comment>
<gene>
    <name evidence="12" type="ORF">PECUL_23A010884</name>
</gene>
<dbReference type="GO" id="GO:0000981">
    <property type="term" value="F:DNA-binding transcription factor activity, RNA polymerase II-specific"/>
    <property type="evidence" value="ECO:0007669"/>
    <property type="project" value="TreeGrafter"/>
</dbReference>
<dbReference type="Pfam" id="PF00178">
    <property type="entry name" value="Ets"/>
    <property type="match status" value="1"/>
</dbReference>
<proteinExistence type="inferred from homology"/>
<keyword evidence="3" id="KW-0805">Transcription regulation</keyword>
<dbReference type="PROSITE" id="PS50061">
    <property type="entry name" value="ETS_DOMAIN_3"/>
    <property type="match status" value="1"/>
</dbReference>
<dbReference type="SUPFAM" id="SSF46785">
    <property type="entry name" value="Winged helix' DNA-binding domain"/>
    <property type="match status" value="1"/>
</dbReference>
<keyword evidence="4 10" id="KW-0238">DNA-binding</keyword>
<dbReference type="InterPro" id="IPR046328">
    <property type="entry name" value="ETS_fam"/>
</dbReference>
<reference evidence="12" key="1">
    <citation type="submission" date="2022-03" db="EMBL/GenBank/DDBJ databases">
        <authorList>
            <person name="Alioto T."/>
            <person name="Alioto T."/>
            <person name="Gomez Garrido J."/>
        </authorList>
    </citation>
    <scope>NUCLEOTIDE SEQUENCE</scope>
</reference>
<evidence type="ECO:0000256" key="6">
    <source>
        <dbReference type="ARBA" id="ARBA00023242"/>
    </source>
</evidence>
<evidence type="ECO:0000313" key="12">
    <source>
        <dbReference type="EMBL" id="CAH2330128.1"/>
    </source>
</evidence>
<dbReference type="PANTHER" id="PTHR11849">
    <property type="entry name" value="ETS"/>
    <property type="match status" value="1"/>
</dbReference>
<dbReference type="GO" id="GO:0005634">
    <property type="term" value="C:nucleus"/>
    <property type="evidence" value="ECO:0007669"/>
    <property type="project" value="UniProtKB-SubCell"/>
</dbReference>
<feature type="non-terminal residue" evidence="12">
    <location>
        <position position="299"/>
    </location>
</feature>
<dbReference type="GO" id="GO:0043565">
    <property type="term" value="F:sequence-specific DNA binding"/>
    <property type="evidence" value="ECO:0007669"/>
    <property type="project" value="InterPro"/>
</dbReference>
<keyword evidence="13" id="KW-1185">Reference proteome</keyword>
<dbReference type="SMART" id="SM00413">
    <property type="entry name" value="ETS"/>
    <property type="match status" value="1"/>
</dbReference>